<gene>
    <name evidence="2" type="ORF">B0A52_07066</name>
</gene>
<dbReference type="Gene3D" id="3.30.70.330">
    <property type="match status" value="2"/>
</dbReference>
<dbReference type="CDD" id="cd12261">
    <property type="entry name" value="RRM1_3_MRN1"/>
    <property type="match status" value="1"/>
</dbReference>
<dbReference type="AlphaFoldDB" id="A0A438MZK2"/>
<feature type="compositionally biased region" description="Low complexity" evidence="1">
    <location>
        <begin position="76"/>
        <end position="87"/>
    </location>
</feature>
<dbReference type="VEuPathDB" id="FungiDB:PV10_07028"/>
<evidence type="ECO:0000256" key="1">
    <source>
        <dbReference type="SAM" id="MobiDB-lite"/>
    </source>
</evidence>
<feature type="region of interest" description="Disordered" evidence="1">
    <location>
        <begin position="68"/>
        <end position="92"/>
    </location>
</feature>
<dbReference type="OrthoDB" id="2935572at2759"/>
<sequence length="353" mass="38882">MAVLPSLATETQNVSIPPSEYQALVETKLQYLALRQALLSGGVEAEALDVLIKTNICSISPSADLPLNPINQDAQESSSTSPSETSSIACSATPVIKRRRPDAIYTQTPSKLDTDVTGYATYGSPSSEEDSADRAIVLTGCSPHTTLADVTDAIRGGALLRVFMRPGARTAFLTFVQCAAAENLVRYSRQNPIYIKGQQVSAFDISRKFSNEKKVTVKWDDRQQHLSAYLVRQIFQNKASRNLVIRFANPDMTPADVQSDLEHIHGLEIVRITRQGSHLFVSTNSVQHALTARYCMMSRFKYKGTKIEFCQDECNSPWPMTKLASAAELKQGYVGADGSDSLFYNKFQPLSIQ</sequence>
<evidence type="ECO:0000313" key="2">
    <source>
        <dbReference type="EMBL" id="RVX68639.1"/>
    </source>
</evidence>
<protein>
    <recommendedName>
        <fullName evidence="4">RRM domain-containing protein</fullName>
    </recommendedName>
</protein>
<accession>A0A438MZK2</accession>
<reference evidence="2 3" key="1">
    <citation type="submission" date="2017-03" db="EMBL/GenBank/DDBJ databases">
        <title>Genomes of endolithic fungi from Antarctica.</title>
        <authorList>
            <person name="Coleine C."/>
            <person name="Masonjones S."/>
            <person name="Stajich J.E."/>
        </authorList>
    </citation>
    <scope>NUCLEOTIDE SEQUENCE [LARGE SCALE GENOMIC DNA]</scope>
    <source>
        <strain evidence="2 3">CCFEE 6314</strain>
    </source>
</reference>
<evidence type="ECO:0008006" key="4">
    <source>
        <dbReference type="Google" id="ProtNLM"/>
    </source>
</evidence>
<name>A0A438MZK2_EXOME</name>
<proteinExistence type="predicted"/>
<dbReference type="InterPro" id="IPR012677">
    <property type="entry name" value="Nucleotide-bd_a/b_plait_sf"/>
</dbReference>
<evidence type="ECO:0000313" key="3">
    <source>
        <dbReference type="Proteomes" id="UP000288859"/>
    </source>
</evidence>
<comment type="caution">
    <text evidence="2">The sequence shown here is derived from an EMBL/GenBank/DDBJ whole genome shotgun (WGS) entry which is preliminary data.</text>
</comment>
<dbReference type="Proteomes" id="UP000288859">
    <property type="component" value="Unassembled WGS sequence"/>
</dbReference>
<dbReference type="EMBL" id="NAJM01000036">
    <property type="protein sequence ID" value="RVX68639.1"/>
    <property type="molecule type" value="Genomic_DNA"/>
</dbReference>
<organism evidence="2 3">
    <name type="scientific">Exophiala mesophila</name>
    <name type="common">Black yeast-like fungus</name>
    <dbReference type="NCBI Taxonomy" id="212818"/>
    <lineage>
        <taxon>Eukaryota</taxon>
        <taxon>Fungi</taxon>
        <taxon>Dikarya</taxon>
        <taxon>Ascomycota</taxon>
        <taxon>Pezizomycotina</taxon>
        <taxon>Eurotiomycetes</taxon>
        <taxon>Chaetothyriomycetidae</taxon>
        <taxon>Chaetothyriales</taxon>
        <taxon>Herpotrichiellaceae</taxon>
        <taxon>Exophiala</taxon>
    </lineage>
</organism>